<evidence type="ECO:0000313" key="5">
    <source>
        <dbReference type="EMBL" id="KAF4668155.1"/>
    </source>
</evidence>
<dbReference type="GO" id="GO:0003676">
    <property type="term" value="F:nucleic acid binding"/>
    <property type="evidence" value="ECO:0007669"/>
    <property type="project" value="InterPro"/>
</dbReference>
<sequence length="351" mass="39984">MPQYDTYGGPVHIIDGCDADVEFCEETLYGEPFVGIDFEWNRERQGERNPLELVQIATPTDGVFIFRCLGGEPLHPVAASILGDWASCFFGLANLSRSQNVLKVCSGYDNGDCARLWETYHMEIPRNSLLDIHDEAKDRGLQRYGLQGACEDCGYYIYKPKNPNFFYWSRDFLKKSQIRYAAADAWFPLLIAANWELIDLDVDEMEQYISQFWVNSQPGERLHPVARDALLCPNAIKAVCGYDGRDKKKLLESFNIEIPPETLVDVSKVAKRRGMTKTGLKAICRELGYDIFKPHYAGFHKYSGRLRKSQIRYAAADAWFPLLIAAEWGLMDIDEDVQEEMLDLVGPYASV</sequence>
<dbReference type="PANTHER" id="PTHR13620:SF109">
    <property type="entry name" value="3'-5' EXONUCLEASE"/>
    <property type="match status" value="1"/>
</dbReference>
<evidence type="ECO:0000256" key="4">
    <source>
        <dbReference type="ARBA" id="ARBA00022839"/>
    </source>
</evidence>
<dbReference type="GO" id="GO:0046872">
    <property type="term" value="F:metal ion binding"/>
    <property type="evidence" value="ECO:0007669"/>
    <property type="project" value="UniProtKB-KW"/>
</dbReference>
<keyword evidence="1" id="KW-0540">Nuclease</keyword>
<dbReference type="EMBL" id="JAAPAO010000196">
    <property type="protein sequence ID" value="KAF4668155.1"/>
    <property type="molecule type" value="Genomic_DNA"/>
</dbReference>
<name>A0A7J6M9H0_PERCH</name>
<keyword evidence="4" id="KW-0269">Exonuclease</keyword>
<evidence type="ECO:0000313" key="6">
    <source>
        <dbReference type="Proteomes" id="UP000591131"/>
    </source>
</evidence>
<dbReference type="OrthoDB" id="427763at2759"/>
<dbReference type="InterPro" id="IPR051132">
    <property type="entry name" value="3-5_Exonuclease_domain"/>
</dbReference>
<accession>A0A7J6M9H0</accession>
<dbReference type="Gene3D" id="3.30.420.10">
    <property type="entry name" value="Ribonuclease H-like superfamily/Ribonuclease H"/>
    <property type="match status" value="2"/>
</dbReference>
<dbReference type="InterPro" id="IPR012337">
    <property type="entry name" value="RNaseH-like_sf"/>
</dbReference>
<evidence type="ECO:0000256" key="2">
    <source>
        <dbReference type="ARBA" id="ARBA00022723"/>
    </source>
</evidence>
<protein>
    <recommendedName>
        <fullName evidence="7">3'-5' exonuclease domain-containing protein</fullName>
    </recommendedName>
</protein>
<keyword evidence="3" id="KW-0378">Hydrolase</keyword>
<reference evidence="5 6" key="1">
    <citation type="submission" date="2020-04" db="EMBL/GenBank/DDBJ databases">
        <title>Perkinsus chesapeaki whole genome sequence.</title>
        <authorList>
            <person name="Bogema D.R."/>
        </authorList>
    </citation>
    <scope>NUCLEOTIDE SEQUENCE [LARGE SCALE GENOMIC DNA]</scope>
    <source>
        <strain evidence="5">ATCC PRA-425</strain>
    </source>
</reference>
<dbReference type="Proteomes" id="UP000591131">
    <property type="component" value="Unassembled WGS sequence"/>
</dbReference>
<gene>
    <name evidence="5" type="ORF">FOL47_003151</name>
</gene>
<dbReference type="AlphaFoldDB" id="A0A7J6M9H0"/>
<dbReference type="GO" id="GO:0008408">
    <property type="term" value="F:3'-5' exonuclease activity"/>
    <property type="evidence" value="ECO:0007669"/>
    <property type="project" value="UniProtKB-ARBA"/>
</dbReference>
<comment type="caution">
    <text evidence="5">The sequence shown here is derived from an EMBL/GenBank/DDBJ whole genome shotgun (WGS) entry which is preliminary data.</text>
</comment>
<evidence type="ECO:0008006" key="7">
    <source>
        <dbReference type="Google" id="ProtNLM"/>
    </source>
</evidence>
<dbReference type="InterPro" id="IPR036397">
    <property type="entry name" value="RNaseH_sf"/>
</dbReference>
<dbReference type="SUPFAM" id="SSF53098">
    <property type="entry name" value="Ribonuclease H-like"/>
    <property type="match status" value="2"/>
</dbReference>
<keyword evidence="2" id="KW-0479">Metal-binding</keyword>
<keyword evidence="6" id="KW-1185">Reference proteome</keyword>
<dbReference type="PANTHER" id="PTHR13620">
    <property type="entry name" value="3-5 EXONUCLEASE"/>
    <property type="match status" value="1"/>
</dbReference>
<organism evidence="5 6">
    <name type="scientific">Perkinsus chesapeaki</name>
    <name type="common">Clam parasite</name>
    <name type="synonym">Perkinsus andrewsi</name>
    <dbReference type="NCBI Taxonomy" id="330153"/>
    <lineage>
        <taxon>Eukaryota</taxon>
        <taxon>Sar</taxon>
        <taxon>Alveolata</taxon>
        <taxon>Perkinsozoa</taxon>
        <taxon>Perkinsea</taxon>
        <taxon>Perkinsida</taxon>
        <taxon>Perkinsidae</taxon>
        <taxon>Perkinsus</taxon>
    </lineage>
</organism>
<proteinExistence type="predicted"/>
<evidence type="ECO:0000256" key="1">
    <source>
        <dbReference type="ARBA" id="ARBA00022722"/>
    </source>
</evidence>
<evidence type="ECO:0000256" key="3">
    <source>
        <dbReference type="ARBA" id="ARBA00022801"/>
    </source>
</evidence>